<dbReference type="AlphaFoldDB" id="A0A4R6RX82"/>
<dbReference type="OrthoDB" id="3227561at2"/>
<evidence type="ECO:0000313" key="2">
    <source>
        <dbReference type="EMBL" id="TDP90786.1"/>
    </source>
</evidence>
<feature type="domain" description="Glyoxalase-like" evidence="1">
    <location>
        <begin position="24"/>
        <end position="204"/>
    </location>
</feature>
<protein>
    <submittedName>
        <fullName evidence="2">Glyoxalase-like protein</fullName>
    </submittedName>
</protein>
<proteinExistence type="predicted"/>
<dbReference type="SUPFAM" id="SSF54593">
    <property type="entry name" value="Glyoxalase/Bleomycin resistance protein/Dihydroxybiphenyl dioxygenase"/>
    <property type="match status" value="1"/>
</dbReference>
<dbReference type="InterPro" id="IPR025870">
    <property type="entry name" value="Glyoxalase-like_dom"/>
</dbReference>
<organism evidence="2 3">
    <name type="scientific">Leucobacter luti</name>
    <dbReference type="NCBI Taxonomy" id="340320"/>
    <lineage>
        <taxon>Bacteria</taxon>
        <taxon>Bacillati</taxon>
        <taxon>Actinomycetota</taxon>
        <taxon>Actinomycetes</taxon>
        <taxon>Micrococcales</taxon>
        <taxon>Microbacteriaceae</taxon>
        <taxon>Leucobacter</taxon>
    </lineage>
</organism>
<comment type="caution">
    <text evidence="2">The sequence shown here is derived from an EMBL/GenBank/DDBJ whole genome shotgun (WGS) entry which is preliminary data.</text>
</comment>
<evidence type="ECO:0000313" key="3">
    <source>
        <dbReference type="Proteomes" id="UP000295601"/>
    </source>
</evidence>
<dbReference type="EMBL" id="SNYA01000006">
    <property type="protein sequence ID" value="TDP90786.1"/>
    <property type="molecule type" value="Genomic_DNA"/>
</dbReference>
<keyword evidence="3" id="KW-1185">Reference proteome</keyword>
<evidence type="ECO:0000259" key="1">
    <source>
        <dbReference type="Pfam" id="PF13468"/>
    </source>
</evidence>
<accession>A0A4R6RX82</accession>
<dbReference type="Gene3D" id="3.10.180.10">
    <property type="entry name" value="2,3-Dihydroxybiphenyl 1,2-Dioxygenase, domain 1"/>
    <property type="match status" value="1"/>
</dbReference>
<sequence length="247" mass="25090">MGGAGVSGVGGSGASGLAELPGLLDHVVVAGPDLAHLVDWFAELTGVRAAAGGAHPTGSANALVALSIAGARGPQYLELIGPDPDRASPELPAVFGIGSRGAAAEPWVHSYAVHPPRIAETVALAHAAGVELGPVRELSRLAPDGTLLEWRLTLGADGQQAARPELPFLIDWGATRHPGESTDPVVELLEFARVEPDPAAAERLERELAALGLGAGVARVLRGEPGEDPGYRLTLRGPSGEAVSLGV</sequence>
<name>A0A4R6RX82_9MICO</name>
<gene>
    <name evidence="2" type="ORF">EDF62_2438</name>
</gene>
<dbReference type="Proteomes" id="UP000295601">
    <property type="component" value="Unassembled WGS sequence"/>
</dbReference>
<dbReference type="Pfam" id="PF13468">
    <property type="entry name" value="Glyoxalase_3"/>
    <property type="match status" value="1"/>
</dbReference>
<reference evidence="2 3" key="1">
    <citation type="submission" date="2019-03" db="EMBL/GenBank/DDBJ databases">
        <title>Genomic analyses of the natural microbiome of Caenorhabditis elegans.</title>
        <authorList>
            <person name="Samuel B."/>
        </authorList>
    </citation>
    <scope>NUCLEOTIDE SEQUENCE [LARGE SCALE GENOMIC DNA]</scope>
    <source>
        <strain evidence="2 3">JUb18</strain>
    </source>
</reference>
<dbReference type="InterPro" id="IPR029068">
    <property type="entry name" value="Glyas_Bleomycin-R_OHBP_Dase"/>
</dbReference>